<comment type="caution">
    <text evidence="1">The sequence shown here is derived from an EMBL/GenBank/DDBJ whole genome shotgun (WGS) entry which is preliminary data.</text>
</comment>
<gene>
    <name evidence="1" type="ORF">FKR81_19320</name>
</gene>
<sequence length="150" mass="16563">MLEAKRVSLFRNRYELAADGMPLASWDGRFWSTGGTLELDGRRFDVKASPMGRRYQMTDETGAVVAEADRVGRKDWTVTADGRTYRFQRAAWWSTAQQLLSDGQPVGSVRRVGPLSSNAVAELPTLPLPTQVFVVAVVLTLWAQQDASSG</sequence>
<reference evidence="1 2" key="1">
    <citation type="submission" date="2019-07" db="EMBL/GenBank/DDBJ databases">
        <title>Lentzea xizangensis sp. nov., isolated from Qinghai-Tibetan Plateau Soils.</title>
        <authorList>
            <person name="Huang J."/>
        </authorList>
    </citation>
    <scope>NUCLEOTIDE SEQUENCE [LARGE SCALE GENOMIC DNA]</scope>
    <source>
        <strain evidence="1 2">FXJ1.1311</strain>
    </source>
</reference>
<organism evidence="1 2">
    <name type="scientific">Lentzea tibetensis</name>
    <dbReference type="NCBI Taxonomy" id="2591470"/>
    <lineage>
        <taxon>Bacteria</taxon>
        <taxon>Bacillati</taxon>
        <taxon>Actinomycetota</taxon>
        <taxon>Actinomycetes</taxon>
        <taxon>Pseudonocardiales</taxon>
        <taxon>Pseudonocardiaceae</taxon>
        <taxon>Lentzea</taxon>
    </lineage>
</organism>
<dbReference type="Proteomes" id="UP000316639">
    <property type="component" value="Unassembled WGS sequence"/>
</dbReference>
<evidence type="ECO:0000313" key="2">
    <source>
        <dbReference type="Proteomes" id="UP000316639"/>
    </source>
</evidence>
<evidence type="ECO:0000313" key="1">
    <source>
        <dbReference type="EMBL" id="TWP50757.1"/>
    </source>
</evidence>
<proteinExistence type="predicted"/>
<name>A0A563ESS3_9PSEU</name>
<protein>
    <submittedName>
        <fullName evidence="1">Uncharacterized protein</fullName>
    </submittedName>
</protein>
<dbReference type="RefSeq" id="WP_146353477.1">
    <property type="nucleotide sequence ID" value="NZ_VOBR01000011.1"/>
</dbReference>
<accession>A0A563ESS3</accession>
<dbReference type="AlphaFoldDB" id="A0A563ESS3"/>
<dbReference type="EMBL" id="VOBR01000011">
    <property type="protein sequence ID" value="TWP50757.1"/>
    <property type="molecule type" value="Genomic_DNA"/>
</dbReference>
<dbReference type="OrthoDB" id="157538at2"/>
<keyword evidence="2" id="KW-1185">Reference proteome</keyword>